<gene>
    <name evidence="2" type="ORF">HMPREF0494_0459</name>
</gene>
<feature type="transmembrane region" description="Helical" evidence="1">
    <location>
        <begin position="107"/>
        <end position="132"/>
    </location>
</feature>
<dbReference type="RefSeq" id="WP_007123763.1">
    <property type="nucleotide sequence ID" value="NZ_AZDK01000010.1"/>
</dbReference>
<reference evidence="2 3" key="1">
    <citation type="submission" date="2009-09" db="EMBL/GenBank/DDBJ databases">
        <authorList>
            <person name="Qin X."/>
            <person name="Bachman B."/>
            <person name="Battles P."/>
            <person name="Bell A."/>
            <person name="Bess C."/>
            <person name="Bickham C."/>
            <person name="Chaboub L."/>
            <person name="Chen D."/>
            <person name="Coyle M."/>
            <person name="Deiros D.R."/>
            <person name="Dinh H."/>
            <person name="Forbes L."/>
            <person name="Fowler G."/>
            <person name="Francisco L."/>
            <person name="Fu Q."/>
            <person name="Gubbala S."/>
            <person name="Hale W."/>
            <person name="Han Y."/>
            <person name="Hemphill L."/>
            <person name="Highlander S.K."/>
            <person name="Hirani K."/>
            <person name="Hogues M."/>
            <person name="Jackson L."/>
            <person name="Jakkamsetti A."/>
            <person name="Javaid M."/>
            <person name="Jiang H."/>
            <person name="Korchina V."/>
            <person name="Kovar C."/>
            <person name="Lara F."/>
            <person name="Lee S."/>
            <person name="Mata R."/>
            <person name="Mathew T."/>
            <person name="Moen C."/>
            <person name="Morales K."/>
            <person name="Munidasa M."/>
            <person name="Nazareth L."/>
            <person name="Ngo R."/>
            <person name="Nguyen L."/>
            <person name="Okwuonu G."/>
            <person name="Ongeri F."/>
            <person name="Patil S."/>
            <person name="Petrosino J."/>
            <person name="Pham C."/>
            <person name="Pham P."/>
            <person name="Pu L.-L."/>
            <person name="Puazo M."/>
            <person name="Raj R."/>
            <person name="Reid J."/>
            <person name="Rouhana J."/>
            <person name="Saada N."/>
            <person name="Shang Y."/>
            <person name="Simmons D."/>
            <person name="Thornton R."/>
            <person name="Warren J."/>
            <person name="Weissenberger G."/>
            <person name="Zhang J."/>
            <person name="Zhang L."/>
            <person name="Zhou C."/>
            <person name="Zhu D."/>
            <person name="Muzny D."/>
            <person name="Worley K."/>
            <person name="Gibbs R."/>
        </authorList>
    </citation>
    <scope>NUCLEOTIDE SEQUENCE [LARGE SCALE GENOMIC DNA]</scope>
    <source>
        <strain evidence="2 3">DSM 16041</strain>
    </source>
</reference>
<protein>
    <submittedName>
        <fullName evidence="2">Uncharacterized protein</fullName>
    </submittedName>
</protein>
<dbReference type="OrthoDB" id="9947473at2"/>
<dbReference type="EMBL" id="ACLL01000013">
    <property type="protein sequence ID" value="EEW54276.1"/>
    <property type="molecule type" value="Genomic_DNA"/>
</dbReference>
<keyword evidence="1" id="KW-0472">Membrane</keyword>
<dbReference type="Proteomes" id="UP000003675">
    <property type="component" value="Unassembled WGS sequence"/>
</dbReference>
<keyword evidence="1" id="KW-1133">Transmembrane helix</keyword>
<evidence type="ECO:0000313" key="3">
    <source>
        <dbReference type="Proteomes" id="UP000003675"/>
    </source>
</evidence>
<feature type="transmembrane region" description="Helical" evidence="1">
    <location>
        <begin position="59"/>
        <end position="80"/>
    </location>
</feature>
<evidence type="ECO:0000256" key="1">
    <source>
        <dbReference type="SAM" id="Phobius"/>
    </source>
</evidence>
<keyword evidence="1" id="KW-0812">Transmembrane</keyword>
<name>C8P565_9LACO</name>
<evidence type="ECO:0000313" key="2">
    <source>
        <dbReference type="EMBL" id="EEW54276.1"/>
    </source>
</evidence>
<sequence length="145" mass="15947">MLKKSGMVLLALAFILNLSACFYLSSNFFTYLAVQVYLGAVTFVIAMGCIYYRKSFKKVWLPIVLLSGLFSLLNVVVGVLTGHQVQGLAEQTSNADLLVSAVPMTSLFQIGQVLIVSFIEIALLSFIALILFNRIANFNLPNGRF</sequence>
<accession>C8P565</accession>
<feature type="transmembrane region" description="Helical" evidence="1">
    <location>
        <begin position="31"/>
        <end position="52"/>
    </location>
</feature>
<comment type="caution">
    <text evidence="2">The sequence shown here is derived from an EMBL/GenBank/DDBJ whole genome shotgun (WGS) entry which is preliminary data.</text>
</comment>
<proteinExistence type="predicted"/>
<dbReference type="AlphaFoldDB" id="C8P565"/>
<organism evidence="2 3">
    <name type="scientific">Limosilactobacillus antri DSM 16041</name>
    <dbReference type="NCBI Taxonomy" id="525309"/>
    <lineage>
        <taxon>Bacteria</taxon>
        <taxon>Bacillati</taxon>
        <taxon>Bacillota</taxon>
        <taxon>Bacilli</taxon>
        <taxon>Lactobacillales</taxon>
        <taxon>Lactobacillaceae</taxon>
        <taxon>Limosilactobacillus</taxon>
    </lineage>
</organism>
<dbReference type="HOGENOM" id="CLU_1784358_0_0_9"/>